<accession>A0ABQ3XYK8</accession>
<dbReference type="Proteomes" id="UP000609879">
    <property type="component" value="Unassembled WGS sequence"/>
</dbReference>
<protein>
    <recommendedName>
        <fullName evidence="1">VOC domain-containing protein</fullName>
    </recommendedName>
</protein>
<organism evidence="2 3">
    <name type="scientific">Paractinoplanes deccanensis</name>
    <dbReference type="NCBI Taxonomy" id="113561"/>
    <lineage>
        <taxon>Bacteria</taxon>
        <taxon>Bacillati</taxon>
        <taxon>Actinomycetota</taxon>
        <taxon>Actinomycetes</taxon>
        <taxon>Micromonosporales</taxon>
        <taxon>Micromonosporaceae</taxon>
        <taxon>Paractinoplanes</taxon>
    </lineage>
</organism>
<dbReference type="InterPro" id="IPR037523">
    <property type="entry name" value="VOC_core"/>
</dbReference>
<evidence type="ECO:0000313" key="2">
    <source>
        <dbReference type="EMBL" id="GID72742.1"/>
    </source>
</evidence>
<proteinExistence type="predicted"/>
<dbReference type="InterPro" id="IPR004360">
    <property type="entry name" value="Glyas_Fos-R_dOase_dom"/>
</dbReference>
<gene>
    <name evidence="2" type="ORF">Ade02nite_13830</name>
</gene>
<evidence type="ECO:0000259" key="1">
    <source>
        <dbReference type="PROSITE" id="PS51819"/>
    </source>
</evidence>
<dbReference type="PROSITE" id="PS51819">
    <property type="entry name" value="VOC"/>
    <property type="match status" value="1"/>
</dbReference>
<sequence>MYSARADEDRAFLRDTLGLSAVDAGGGWLVLALPPAELSVHPAEAVPRGDLADLVELYLLCDDLDATIAELRDKGVDMSGEITDEGWGLVTSIPMPGGARLGLYQPRHPTAH</sequence>
<dbReference type="InterPro" id="IPR029068">
    <property type="entry name" value="Glyas_Bleomycin-R_OHBP_Dase"/>
</dbReference>
<dbReference type="SUPFAM" id="SSF54593">
    <property type="entry name" value="Glyoxalase/Bleomycin resistance protein/Dihydroxybiphenyl dioxygenase"/>
    <property type="match status" value="1"/>
</dbReference>
<keyword evidence="3" id="KW-1185">Reference proteome</keyword>
<name>A0ABQ3XYK8_9ACTN</name>
<feature type="domain" description="VOC" evidence="1">
    <location>
        <begin position="1"/>
        <end position="106"/>
    </location>
</feature>
<dbReference type="Gene3D" id="3.10.180.10">
    <property type="entry name" value="2,3-Dihydroxybiphenyl 1,2-Dioxygenase, domain 1"/>
    <property type="match status" value="1"/>
</dbReference>
<evidence type="ECO:0000313" key="3">
    <source>
        <dbReference type="Proteomes" id="UP000609879"/>
    </source>
</evidence>
<dbReference type="Pfam" id="PF00903">
    <property type="entry name" value="Glyoxalase"/>
    <property type="match status" value="1"/>
</dbReference>
<comment type="caution">
    <text evidence="2">The sequence shown here is derived from an EMBL/GenBank/DDBJ whole genome shotgun (WGS) entry which is preliminary data.</text>
</comment>
<dbReference type="EMBL" id="BOMI01000021">
    <property type="protein sequence ID" value="GID72742.1"/>
    <property type="molecule type" value="Genomic_DNA"/>
</dbReference>
<reference evidence="2 3" key="1">
    <citation type="submission" date="2021-01" db="EMBL/GenBank/DDBJ databases">
        <title>Whole genome shotgun sequence of Actinoplanes deccanensis NBRC 13994.</title>
        <authorList>
            <person name="Komaki H."/>
            <person name="Tamura T."/>
        </authorList>
    </citation>
    <scope>NUCLEOTIDE SEQUENCE [LARGE SCALE GENOMIC DNA]</scope>
    <source>
        <strain evidence="2 3">NBRC 13994</strain>
    </source>
</reference>